<proteinExistence type="predicted"/>
<comment type="caution">
    <text evidence="3">The sequence shown here is derived from an EMBL/GenBank/DDBJ whole genome shotgun (WGS) entry which is preliminary data.</text>
</comment>
<evidence type="ECO:0000313" key="4">
    <source>
        <dbReference type="Proteomes" id="UP000759537"/>
    </source>
</evidence>
<keyword evidence="4" id="KW-1185">Reference proteome</keyword>
<feature type="transmembrane region" description="Helical" evidence="2">
    <location>
        <begin position="129"/>
        <end position="150"/>
    </location>
</feature>
<sequence>MSGPPPAFKGDLTWDMATLVSWWVVGPLYGINICVFILCAHVLHMKGLKKWNLMLLFVATVQFVLATGHVVTVVVQITRGFGGSSIRTSYLLNQSTPVHVVQEFLYITNSLIGDAILIWRLWIIWQRNFWLSSPFVVLCLATAVTGYTALINLTRLSPTDTVFLPRIHNWLIATWCLSIATQFGATLMIGYRIWKAIRWNTNSIRESRLAVLWILVESGALYSVATIFLVGFSRTNTGTLFVAALGQISALGPTLIIVRAGLRGSPLSSNFTPVKGSINGPSSYEPPSWLDNRDMESGTRLGGSAASMVVHIKRATEVRLDDLEREDGDILSTDARSRSSKLPEYPLGYLDP</sequence>
<reference evidence="3" key="1">
    <citation type="submission" date="2019-10" db="EMBL/GenBank/DDBJ databases">
        <authorList>
            <consortium name="DOE Joint Genome Institute"/>
            <person name="Kuo A."/>
            <person name="Miyauchi S."/>
            <person name="Kiss E."/>
            <person name="Drula E."/>
            <person name="Kohler A."/>
            <person name="Sanchez-Garcia M."/>
            <person name="Andreopoulos B."/>
            <person name="Barry K.W."/>
            <person name="Bonito G."/>
            <person name="Buee M."/>
            <person name="Carver A."/>
            <person name="Chen C."/>
            <person name="Cichocki N."/>
            <person name="Clum A."/>
            <person name="Culley D."/>
            <person name="Crous P.W."/>
            <person name="Fauchery L."/>
            <person name="Girlanda M."/>
            <person name="Hayes R."/>
            <person name="Keri Z."/>
            <person name="LaButti K."/>
            <person name="Lipzen A."/>
            <person name="Lombard V."/>
            <person name="Magnuson J."/>
            <person name="Maillard F."/>
            <person name="Morin E."/>
            <person name="Murat C."/>
            <person name="Nolan M."/>
            <person name="Ohm R."/>
            <person name="Pangilinan J."/>
            <person name="Pereira M."/>
            <person name="Perotto S."/>
            <person name="Peter M."/>
            <person name="Riley R."/>
            <person name="Sitrit Y."/>
            <person name="Stielow B."/>
            <person name="Szollosi G."/>
            <person name="Zifcakova L."/>
            <person name="Stursova M."/>
            <person name="Spatafora J.W."/>
            <person name="Tedersoo L."/>
            <person name="Vaario L.-M."/>
            <person name="Yamada A."/>
            <person name="Yan M."/>
            <person name="Wang P."/>
            <person name="Xu J."/>
            <person name="Bruns T."/>
            <person name="Baldrian P."/>
            <person name="Vilgalys R."/>
            <person name="Henrissat B."/>
            <person name="Grigoriev I.V."/>
            <person name="Hibbett D."/>
            <person name="Nagy L.G."/>
            <person name="Martin F.M."/>
        </authorList>
    </citation>
    <scope>NUCLEOTIDE SEQUENCE</scope>
    <source>
        <strain evidence="3">Prilba</strain>
    </source>
</reference>
<feature type="transmembrane region" description="Helical" evidence="2">
    <location>
        <begin position="55"/>
        <end position="77"/>
    </location>
</feature>
<evidence type="ECO:0000313" key="3">
    <source>
        <dbReference type="EMBL" id="KAF8468487.1"/>
    </source>
</evidence>
<feature type="region of interest" description="Disordered" evidence="1">
    <location>
        <begin position="323"/>
        <end position="352"/>
    </location>
</feature>
<dbReference type="Proteomes" id="UP000759537">
    <property type="component" value="Unassembled WGS sequence"/>
</dbReference>
<feature type="transmembrane region" description="Helical" evidence="2">
    <location>
        <begin position="238"/>
        <end position="258"/>
    </location>
</feature>
<protein>
    <submittedName>
        <fullName evidence="3">Uncharacterized protein</fullName>
    </submittedName>
</protein>
<accession>A0A9P5MQS6</accession>
<feature type="transmembrane region" description="Helical" evidence="2">
    <location>
        <begin position="20"/>
        <end position="43"/>
    </location>
</feature>
<reference evidence="3" key="2">
    <citation type="journal article" date="2020" name="Nat. Commun.">
        <title>Large-scale genome sequencing of mycorrhizal fungi provides insights into the early evolution of symbiotic traits.</title>
        <authorList>
            <person name="Miyauchi S."/>
            <person name="Kiss E."/>
            <person name="Kuo A."/>
            <person name="Drula E."/>
            <person name="Kohler A."/>
            <person name="Sanchez-Garcia M."/>
            <person name="Morin E."/>
            <person name="Andreopoulos B."/>
            <person name="Barry K.W."/>
            <person name="Bonito G."/>
            <person name="Buee M."/>
            <person name="Carver A."/>
            <person name="Chen C."/>
            <person name="Cichocki N."/>
            <person name="Clum A."/>
            <person name="Culley D."/>
            <person name="Crous P.W."/>
            <person name="Fauchery L."/>
            <person name="Girlanda M."/>
            <person name="Hayes R.D."/>
            <person name="Keri Z."/>
            <person name="LaButti K."/>
            <person name="Lipzen A."/>
            <person name="Lombard V."/>
            <person name="Magnuson J."/>
            <person name="Maillard F."/>
            <person name="Murat C."/>
            <person name="Nolan M."/>
            <person name="Ohm R.A."/>
            <person name="Pangilinan J."/>
            <person name="Pereira M.F."/>
            <person name="Perotto S."/>
            <person name="Peter M."/>
            <person name="Pfister S."/>
            <person name="Riley R."/>
            <person name="Sitrit Y."/>
            <person name="Stielow J.B."/>
            <person name="Szollosi G."/>
            <person name="Zifcakova L."/>
            <person name="Stursova M."/>
            <person name="Spatafora J.W."/>
            <person name="Tedersoo L."/>
            <person name="Vaario L.M."/>
            <person name="Yamada A."/>
            <person name="Yan M."/>
            <person name="Wang P."/>
            <person name="Xu J."/>
            <person name="Bruns T."/>
            <person name="Baldrian P."/>
            <person name="Vilgalys R."/>
            <person name="Dunand C."/>
            <person name="Henrissat B."/>
            <person name="Grigoriev I.V."/>
            <person name="Hibbett D."/>
            <person name="Nagy L.G."/>
            <person name="Martin F.M."/>
        </authorList>
    </citation>
    <scope>NUCLEOTIDE SEQUENCE</scope>
    <source>
        <strain evidence="3">Prilba</strain>
    </source>
</reference>
<feature type="transmembrane region" description="Helical" evidence="2">
    <location>
        <begin position="170"/>
        <end position="189"/>
    </location>
</feature>
<feature type="transmembrane region" description="Helical" evidence="2">
    <location>
        <begin position="210"/>
        <end position="232"/>
    </location>
</feature>
<dbReference type="OrthoDB" id="3346544at2759"/>
<dbReference type="AlphaFoldDB" id="A0A9P5MQS6"/>
<dbReference type="EMBL" id="WHVB01000032">
    <property type="protein sequence ID" value="KAF8468487.1"/>
    <property type="molecule type" value="Genomic_DNA"/>
</dbReference>
<keyword evidence="2" id="KW-0472">Membrane</keyword>
<keyword evidence="2" id="KW-1133">Transmembrane helix</keyword>
<evidence type="ECO:0000256" key="2">
    <source>
        <dbReference type="SAM" id="Phobius"/>
    </source>
</evidence>
<keyword evidence="2" id="KW-0812">Transmembrane</keyword>
<feature type="transmembrane region" description="Helical" evidence="2">
    <location>
        <begin position="104"/>
        <end position="122"/>
    </location>
</feature>
<organism evidence="3 4">
    <name type="scientific">Russula ochroleuca</name>
    <dbReference type="NCBI Taxonomy" id="152965"/>
    <lineage>
        <taxon>Eukaryota</taxon>
        <taxon>Fungi</taxon>
        <taxon>Dikarya</taxon>
        <taxon>Basidiomycota</taxon>
        <taxon>Agaricomycotina</taxon>
        <taxon>Agaricomycetes</taxon>
        <taxon>Russulales</taxon>
        <taxon>Russulaceae</taxon>
        <taxon>Russula</taxon>
    </lineage>
</organism>
<gene>
    <name evidence="3" type="ORF">DFH94DRAFT_282204</name>
</gene>
<evidence type="ECO:0000256" key="1">
    <source>
        <dbReference type="SAM" id="MobiDB-lite"/>
    </source>
</evidence>
<name>A0A9P5MQS6_9AGAM</name>